<dbReference type="Proteomes" id="UP000075025">
    <property type="component" value="Unassembled WGS sequence"/>
</dbReference>
<evidence type="ECO:0000313" key="2">
    <source>
        <dbReference type="Proteomes" id="UP000075025"/>
    </source>
</evidence>
<name>A0A147EYL7_MICTE</name>
<dbReference type="PATRIC" id="fig|2033.6.peg.2196"/>
<dbReference type="AlphaFoldDB" id="A0A147EYL7"/>
<reference evidence="1 2" key="1">
    <citation type="journal article" date="2016" name="Front. Microbiol.">
        <title>Genomic Resource of Rice Seed Associated Bacteria.</title>
        <authorList>
            <person name="Midha S."/>
            <person name="Bansal K."/>
            <person name="Sharma S."/>
            <person name="Kumar N."/>
            <person name="Patil P.P."/>
            <person name="Chaudhry V."/>
            <person name="Patil P.B."/>
        </authorList>
    </citation>
    <scope>NUCLEOTIDE SEQUENCE [LARGE SCALE GENOMIC DNA]</scope>
    <source>
        <strain evidence="1 2">NS220</strain>
    </source>
</reference>
<accession>A0A147EYL7</accession>
<comment type="caution">
    <text evidence="1">The sequence shown here is derived from an EMBL/GenBank/DDBJ whole genome shotgun (WGS) entry which is preliminary data.</text>
</comment>
<protein>
    <submittedName>
        <fullName evidence="1">Uncharacterized protein</fullName>
    </submittedName>
</protein>
<sequence length="124" mass="13441">MSALTAPVEDGVRDYLWTPVNFGEDTERQRVAEADAFRAGVEWAQAHTDGRVLAGLIPGPIEARLLRIGDRVRVVHGEATVISKREHGRPGSVYIGTRTDGGAEVVHEFRTTERVHVISGATAA</sequence>
<gene>
    <name evidence="1" type="ORF">NS220_06110</name>
</gene>
<proteinExistence type="predicted"/>
<organism evidence="1 2">
    <name type="scientific">Microbacterium testaceum</name>
    <name type="common">Aureobacterium testaceum</name>
    <name type="synonym">Brevibacterium testaceum</name>
    <dbReference type="NCBI Taxonomy" id="2033"/>
    <lineage>
        <taxon>Bacteria</taxon>
        <taxon>Bacillati</taxon>
        <taxon>Actinomycetota</taxon>
        <taxon>Actinomycetes</taxon>
        <taxon>Micrococcales</taxon>
        <taxon>Microbacteriaceae</taxon>
        <taxon>Microbacterium</taxon>
    </lineage>
</organism>
<dbReference type="OrthoDB" id="5067288at2"/>
<evidence type="ECO:0000313" key="1">
    <source>
        <dbReference type="EMBL" id="KTR95373.1"/>
    </source>
</evidence>
<dbReference type="RefSeq" id="WP_058623195.1">
    <property type="nucleotide sequence ID" value="NZ_LDRT01000033.1"/>
</dbReference>
<dbReference type="EMBL" id="LDRT01000033">
    <property type="protein sequence ID" value="KTR95373.1"/>
    <property type="molecule type" value="Genomic_DNA"/>
</dbReference>